<proteinExistence type="predicted"/>
<accession>A0A1I3LHF2</accession>
<dbReference type="Pfam" id="PF16510">
    <property type="entry name" value="P22_portal"/>
    <property type="match status" value="1"/>
</dbReference>
<dbReference type="Proteomes" id="UP000199377">
    <property type="component" value="Unassembled WGS sequence"/>
</dbReference>
<protein>
    <recommendedName>
        <fullName evidence="3">Bacteriophage head to tail connecting protein</fullName>
    </recommendedName>
</protein>
<name>A0A1I3LHF2_9RHOB</name>
<evidence type="ECO:0000313" key="1">
    <source>
        <dbReference type="EMBL" id="SFI84147.1"/>
    </source>
</evidence>
<dbReference type="EMBL" id="FOQH01000010">
    <property type="protein sequence ID" value="SFI84147.1"/>
    <property type="molecule type" value="Genomic_DNA"/>
</dbReference>
<dbReference type="STRING" id="1114924.SAMN05216258_11030"/>
<dbReference type="AlphaFoldDB" id="A0A1I3LHF2"/>
<dbReference type="InterPro" id="IPR032427">
    <property type="entry name" value="P22_portal"/>
</dbReference>
<organism evidence="1 2">
    <name type="scientific">Albimonas pacifica</name>
    <dbReference type="NCBI Taxonomy" id="1114924"/>
    <lineage>
        <taxon>Bacteria</taxon>
        <taxon>Pseudomonadati</taxon>
        <taxon>Pseudomonadota</taxon>
        <taxon>Alphaproteobacteria</taxon>
        <taxon>Rhodobacterales</taxon>
        <taxon>Paracoccaceae</taxon>
        <taxon>Albimonas</taxon>
    </lineage>
</organism>
<gene>
    <name evidence="1" type="ORF">SAMN05216258_11030</name>
</gene>
<keyword evidence="2" id="KW-1185">Reference proteome</keyword>
<evidence type="ECO:0000313" key="2">
    <source>
        <dbReference type="Proteomes" id="UP000199377"/>
    </source>
</evidence>
<evidence type="ECO:0008006" key="3">
    <source>
        <dbReference type="Google" id="ProtNLM"/>
    </source>
</evidence>
<sequence>MEDAVTPAKAKPDAVKLEEAKRLFLESETATQHARDLAQRDRDYYDNWQLTDSEIATLRARGQPPVVINRIKRKVDWLRGLEAQKRTDPRAFPRTPQHERDAESATDSIKFVCDSDDFDGKASSVFENMLVEGFGGIEVSHRVARDAQGNERVDVALKRWPWDRLFFDPHSREPDFSDARYLGGVIWQDLDEVKAAYPQAAADLDGNLRGEVGDTYDDRPKWVTYVSSDRARVRVVLLWRKVKGVWSYTLFCGGAVLEEGDSPYMDEDGNSTCPLILQSTYVDRENRRYGIVREMIDVQDEINKRRSKALHLLTQRQTFGRKGVIDSVSALKREMARPDGHVEFLDGVYGQDFGMLNTTDLASGQLQLLQEAKNEIDGMQASGALSGDTGESTSGRAVLARQQGAMVELAPIFDRYQSWKKRVYRAIWNRIRQFWTEERWIRVTDDERNIRWVGINQPITLADALREMPEEEAIMQARALGLVPDDPRLGMVVGVKQEVAGLDVDIILDEVPDALTLQGETFEAIANLATSGMVPIPPEMIVELAPGLRRDRKDKLLELIQQRQEMEAQAQQQGAPLAEREAVAKIEKDESIALKNVADAQAKAREGVQAIPQFVPGGNVAAG</sequence>
<reference evidence="1 2" key="1">
    <citation type="submission" date="2016-10" db="EMBL/GenBank/DDBJ databases">
        <authorList>
            <person name="de Groot N.N."/>
        </authorList>
    </citation>
    <scope>NUCLEOTIDE SEQUENCE [LARGE SCALE GENOMIC DNA]</scope>
    <source>
        <strain evidence="1 2">CGMCC 1.11030</strain>
    </source>
</reference>